<reference evidence="1 2" key="1">
    <citation type="submission" date="2019-03" db="EMBL/GenBank/DDBJ databases">
        <title>Genomic Encyclopedia of Type Strains, Phase IV (KMG-IV): sequencing the most valuable type-strain genomes for metagenomic binning, comparative biology and taxonomic classification.</title>
        <authorList>
            <person name="Goeker M."/>
        </authorList>
    </citation>
    <scope>NUCLEOTIDE SEQUENCE [LARGE SCALE GENOMIC DNA]</scope>
    <source>
        <strain evidence="1 2">DSM 44496</strain>
    </source>
</reference>
<evidence type="ECO:0000313" key="1">
    <source>
        <dbReference type="EMBL" id="TDP38797.1"/>
    </source>
</evidence>
<sequence length="139" mass="14652">MTSSRTSLERIRSAIVRSILARSVQSSSISSGVAFSHVVFADPGTTVFERIRAGCDGVLIADPVLGWGSPLPADGGRSAAEELLAAGADLVSLGRSFLANPDLVARLRDGAPINQFREDYFYGGDTTGYTDYPVLESVA</sequence>
<evidence type="ECO:0000313" key="2">
    <source>
        <dbReference type="Proteomes" id="UP000295087"/>
    </source>
</evidence>
<protein>
    <submittedName>
        <fullName evidence="1">NADH:flavin oxidoreductase/NADH oxidase family protein</fullName>
    </submittedName>
</protein>
<name>A0A4R6PKV0_NOCIG</name>
<dbReference type="InterPro" id="IPR045247">
    <property type="entry name" value="Oye-like"/>
</dbReference>
<accession>A0A4R6PKV0</accession>
<organism evidence="1 2">
    <name type="scientific">Nocardia ignorata</name>
    <dbReference type="NCBI Taxonomy" id="145285"/>
    <lineage>
        <taxon>Bacteria</taxon>
        <taxon>Bacillati</taxon>
        <taxon>Actinomycetota</taxon>
        <taxon>Actinomycetes</taxon>
        <taxon>Mycobacteriales</taxon>
        <taxon>Nocardiaceae</taxon>
        <taxon>Nocardia</taxon>
    </lineage>
</organism>
<gene>
    <name evidence="1" type="ORF">DFR75_103456</name>
</gene>
<dbReference type="GO" id="GO:0010181">
    <property type="term" value="F:FMN binding"/>
    <property type="evidence" value="ECO:0007669"/>
    <property type="project" value="InterPro"/>
</dbReference>
<dbReference type="Gene3D" id="3.20.20.70">
    <property type="entry name" value="Aldolase class I"/>
    <property type="match status" value="1"/>
</dbReference>
<dbReference type="InterPro" id="IPR013785">
    <property type="entry name" value="Aldolase_TIM"/>
</dbReference>
<dbReference type="GO" id="GO:0016491">
    <property type="term" value="F:oxidoreductase activity"/>
    <property type="evidence" value="ECO:0007669"/>
    <property type="project" value="InterPro"/>
</dbReference>
<dbReference type="AlphaFoldDB" id="A0A4R6PKV0"/>
<dbReference type="PANTHER" id="PTHR22893:SF91">
    <property type="entry name" value="NADPH DEHYDROGENASE 2-RELATED"/>
    <property type="match status" value="1"/>
</dbReference>
<proteinExistence type="predicted"/>
<dbReference type="GO" id="GO:0005829">
    <property type="term" value="C:cytosol"/>
    <property type="evidence" value="ECO:0007669"/>
    <property type="project" value="TreeGrafter"/>
</dbReference>
<dbReference type="EMBL" id="SNXK01000003">
    <property type="protein sequence ID" value="TDP38797.1"/>
    <property type="molecule type" value="Genomic_DNA"/>
</dbReference>
<keyword evidence="2" id="KW-1185">Reference proteome</keyword>
<dbReference type="PANTHER" id="PTHR22893">
    <property type="entry name" value="NADH OXIDOREDUCTASE-RELATED"/>
    <property type="match status" value="1"/>
</dbReference>
<dbReference type="SUPFAM" id="SSF51395">
    <property type="entry name" value="FMN-linked oxidoreductases"/>
    <property type="match status" value="1"/>
</dbReference>
<dbReference type="Proteomes" id="UP000295087">
    <property type="component" value="Unassembled WGS sequence"/>
</dbReference>
<dbReference type="RefSeq" id="WP_166655775.1">
    <property type="nucleotide sequence ID" value="NZ_SNXK01000003.1"/>
</dbReference>
<comment type="caution">
    <text evidence="1">The sequence shown here is derived from an EMBL/GenBank/DDBJ whole genome shotgun (WGS) entry which is preliminary data.</text>
</comment>